<dbReference type="Proteomes" id="UP001056384">
    <property type="component" value="Chromosome 2"/>
</dbReference>
<name>A0A9Q9AIT9_9PEZI</name>
<evidence type="ECO:0000313" key="3">
    <source>
        <dbReference type="Proteomes" id="UP001056384"/>
    </source>
</evidence>
<sequence length="55" mass="5836">MSFVLELQTLVHTVGVTPVFQVTELTEITVDANSNNSNASLPEDVSSSTPWATGT</sequence>
<dbReference type="EMBL" id="CP099419">
    <property type="protein sequence ID" value="USW49835.1"/>
    <property type="molecule type" value="Genomic_DNA"/>
</dbReference>
<gene>
    <name evidence="2" type="ORF">Slin15195_G031540</name>
</gene>
<evidence type="ECO:0000256" key="1">
    <source>
        <dbReference type="SAM" id="MobiDB-lite"/>
    </source>
</evidence>
<protein>
    <submittedName>
        <fullName evidence="2">Uncharacterized protein</fullName>
    </submittedName>
</protein>
<keyword evidence="3" id="KW-1185">Reference proteome</keyword>
<dbReference type="AlphaFoldDB" id="A0A9Q9AIT9"/>
<organism evidence="2 3">
    <name type="scientific">Septoria linicola</name>
    <dbReference type="NCBI Taxonomy" id="215465"/>
    <lineage>
        <taxon>Eukaryota</taxon>
        <taxon>Fungi</taxon>
        <taxon>Dikarya</taxon>
        <taxon>Ascomycota</taxon>
        <taxon>Pezizomycotina</taxon>
        <taxon>Dothideomycetes</taxon>
        <taxon>Dothideomycetidae</taxon>
        <taxon>Mycosphaerellales</taxon>
        <taxon>Mycosphaerellaceae</taxon>
        <taxon>Septoria</taxon>
    </lineage>
</organism>
<accession>A0A9Q9AIT9</accession>
<reference evidence="2" key="1">
    <citation type="submission" date="2022-06" db="EMBL/GenBank/DDBJ databases">
        <title>Complete genome sequences of two strains of the flax pathogen Septoria linicola.</title>
        <authorList>
            <person name="Lapalu N."/>
            <person name="Simon A."/>
            <person name="Demenou B."/>
            <person name="Paumier D."/>
            <person name="Guillot M.-P."/>
            <person name="Gout L."/>
            <person name="Valade R."/>
        </authorList>
    </citation>
    <scope>NUCLEOTIDE SEQUENCE</scope>
    <source>
        <strain evidence="2">SE15195</strain>
    </source>
</reference>
<evidence type="ECO:0000313" key="2">
    <source>
        <dbReference type="EMBL" id="USW49835.1"/>
    </source>
</evidence>
<proteinExistence type="predicted"/>
<feature type="region of interest" description="Disordered" evidence="1">
    <location>
        <begin position="33"/>
        <end position="55"/>
    </location>
</feature>